<dbReference type="GO" id="GO:0005524">
    <property type="term" value="F:ATP binding"/>
    <property type="evidence" value="ECO:0007669"/>
    <property type="project" value="UniProtKB-UniRule"/>
</dbReference>
<accession>A0A5S9MHS3</accession>
<reference evidence="17 18" key="1">
    <citation type="submission" date="2019-12" db="EMBL/GenBank/DDBJ databases">
        <title>Full genome sequence of a Bacillus safensis strain isolated from commercially available natto in Indonesia.</title>
        <authorList>
            <person name="Yoshida M."/>
            <person name="Uomi M."/>
            <person name="Waturangi D."/>
            <person name="Ekaputri J.J."/>
            <person name="Setiamarga D.H.E."/>
        </authorList>
    </citation>
    <scope>NUCLEOTIDE SEQUENCE [LARGE SCALE GENOMIC DNA]</scope>
    <source>
        <strain evidence="17 18">IDN1</strain>
    </source>
</reference>
<evidence type="ECO:0000313" key="17">
    <source>
        <dbReference type="EMBL" id="BBP92202.1"/>
    </source>
</evidence>
<dbReference type="InterPro" id="IPR016030">
    <property type="entry name" value="CblAdoTrfase-like"/>
</dbReference>
<feature type="domain" description="Cobalamin adenosyltransferase-like" evidence="16">
    <location>
        <begin position="3"/>
        <end position="168"/>
    </location>
</feature>
<evidence type="ECO:0000256" key="5">
    <source>
        <dbReference type="ARBA" id="ARBA00020963"/>
    </source>
</evidence>
<evidence type="ECO:0000256" key="8">
    <source>
        <dbReference type="ARBA" id="ARBA00022741"/>
    </source>
</evidence>
<keyword evidence="8 15" id="KW-0547">Nucleotide-binding</keyword>
<evidence type="ECO:0000256" key="13">
    <source>
        <dbReference type="ARBA" id="ARBA00048555"/>
    </source>
</evidence>
<evidence type="ECO:0000256" key="11">
    <source>
        <dbReference type="ARBA" id="ARBA00033334"/>
    </source>
</evidence>
<gene>
    <name evidence="17" type="primary">yvqK</name>
    <name evidence="17" type="ORF">BsIDN1_58200</name>
</gene>
<evidence type="ECO:0000256" key="10">
    <source>
        <dbReference type="ARBA" id="ARBA00031529"/>
    </source>
</evidence>
<name>A0A5S9MHS3_BACIA</name>
<dbReference type="FunFam" id="1.20.1200.10:FF:000001">
    <property type="entry name" value="Cob(I)yrinic acid a,c-diamide adenosyltransferase"/>
    <property type="match status" value="1"/>
</dbReference>
<dbReference type="NCBIfam" id="TIGR00636">
    <property type="entry name" value="PduO_Nterm"/>
    <property type="match status" value="1"/>
</dbReference>
<dbReference type="GO" id="GO:0009236">
    <property type="term" value="P:cobalamin biosynthetic process"/>
    <property type="evidence" value="ECO:0007669"/>
    <property type="project" value="UniProtKB-UniRule"/>
</dbReference>
<comment type="catalytic activity">
    <reaction evidence="14 15">
        <text>2 cob(II)alamin + reduced [electron-transfer flavoprotein] + 2 ATP = 2 adenosylcob(III)alamin + 2 triphosphate + oxidized [electron-transfer flavoprotein] + 3 H(+)</text>
        <dbReference type="Rhea" id="RHEA:28671"/>
        <dbReference type="Rhea" id="RHEA-COMP:10685"/>
        <dbReference type="Rhea" id="RHEA-COMP:10686"/>
        <dbReference type="ChEBI" id="CHEBI:15378"/>
        <dbReference type="ChEBI" id="CHEBI:16304"/>
        <dbReference type="ChEBI" id="CHEBI:18036"/>
        <dbReference type="ChEBI" id="CHEBI:18408"/>
        <dbReference type="ChEBI" id="CHEBI:30616"/>
        <dbReference type="ChEBI" id="CHEBI:57692"/>
        <dbReference type="ChEBI" id="CHEBI:58307"/>
        <dbReference type="EC" id="2.5.1.17"/>
    </reaction>
</comment>
<organism evidence="17 18">
    <name type="scientific">Bacillus safensis</name>
    <dbReference type="NCBI Taxonomy" id="561879"/>
    <lineage>
        <taxon>Bacteria</taxon>
        <taxon>Bacillati</taxon>
        <taxon>Bacillota</taxon>
        <taxon>Bacilli</taxon>
        <taxon>Bacillales</taxon>
        <taxon>Bacillaceae</taxon>
        <taxon>Bacillus</taxon>
    </lineage>
</organism>
<evidence type="ECO:0000256" key="1">
    <source>
        <dbReference type="ARBA" id="ARBA00005121"/>
    </source>
</evidence>
<dbReference type="Pfam" id="PF01923">
    <property type="entry name" value="Cob_adeno_trans"/>
    <property type="match status" value="1"/>
</dbReference>
<evidence type="ECO:0000256" key="7">
    <source>
        <dbReference type="ARBA" id="ARBA00022679"/>
    </source>
</evidence>
<evidence type="ECO:0000256" key="6">
    <source>
        <dbReference type="ARBA" id="ARBA00022573"/>
    </source>
</evidence>
<comment type="subunit">
    <text evidence="3">Homotrimer.</text>
</comment>
<evidence type="ECO:0000256" key="2">
    <source>
        <dbReference type="ARBA" id="ARBA00007487"/>
    </source>
</evidence>
<keyword evidence="7 15" id="KW-0808">Transferase</keyword>
<dbReference type="PANTHER" id="PTHR12213:SF0">
    <property type="entry name" value="CORRINOID ADENOSYLTRANSFERASE MMAB"/>
    <property type="match status" value="1"/>
</dbReference>
<comment type="catalytic activity">
    <reaction evidence="13 15">
        <text>2 cob(II)yrinate a,c diamide + reduced [electron-transfer flavoprotein] + 2 ATP = 2 adenosylcob(III)yrinate a,c-diamide + 2 triphosphate + oxidized [electron-transfer flavoprotein] + 3 H(+)</text>
        <dbReference type="Rhea" id="RHEA:11528"/>
        <dbReference type="Rhea" id="RHEA-COMP:10685"/>
        <dbReference type="Rhea" id="RHEA-COMP:10686"/>
        <dbReference type="ChEBI" id="CHEBI:15378"/>
        <dbReference type="ChEBI" id="CHEBI:18036"/>
        <dbReference type="ChEBI" id="CHEBI:30616"/>
        <dbReference type="ChEBI" id="CHEBI:57692"/>
        <dbReference type="ChEBI" id="CHEBI:58307"/>
        <dbReference type="ChEBI" id="CHEBI:58503"/>
        <dbReference type="ChEBI" id="CHEBI:58537"/>
        <dbReference type="EC" id="2.5.1.17"/>
    </reaction>
</comment>
<dbReference type="SUPFAM" id="SSF89028">
    <property type="entry name" value="Cobalamin adenosyltransferase-like"/>
    <property type="match status" value="1"/>
</dbReference>
<evidence type="ECO:0000256" key="9">
    <source>
        <dbReference type="ARBA" id="ARBA00022840"/>
    </source>
</evidence>
<evidence type="ECO:0000259" key="16">
    <source>
        <dbReference type="Pfam" id="PF01923"/>
    </source>
</evidence>
<dbReference type="Proteomes" id="UP000464658">
    <property type="component" value="Chromosome"/>
</dbReference>
<dbReference type="Gene3D" id="1.20.1200.10">
    <property type="entry name" value="Cobalamin adenosyltransferase-like"/>
    <property type="match status" value="1"/>
</dbReference>
<dbReference type="UniPathway" id="UPA00148">
    <property type="reaction ID" value="UER00233"/>
</dbReference>
<dbReference type="EMBL" id="AP021906">
    <property type="protein sequence ID" value="BBP92202.1"/>
    <property type="molecule type" value="Genomic_DNA"/>
</dbReference>
<dbReference type="GO" id="GO:0008817">
    <property type="term" value="F:corrinoid adenosyltransferase activity"/>
    <property type="evidence" value="ECO:0007669"/>
    <property type="project" value="UniProtKB-UniRule"/>
</dbReference>
<comment type="pathway">
    <text evidence="1 15">Cofactor biosynthesis; adenosylcobalamin biosynthesis; adenosylcobalamin from cob(II)yrinate a,c-diamide: step 2/7.</text>
</comment>
<proteinExistence type="inferred from homology"/>
<evidence type="ECO:0000256" key="3">
    <source>
        <dbReference type="ARBA" id="ARBA00011233"/>
    </source>
</evidence>
<dbReference type="EC" id="2.5.1.17" evidence="4 15"/>
<dbReference type="InterPro" id="IPR036451">
    <property type="entry name" value="CblAdoTrfase-like_sf"/>
</dbReference>
<dbReference type="AlphaFoldDB" id="A0A5S9MHS3"/>
<comment type="similarity">
    <text evidence="2 15">Belongs to the Cob(I)alamin adenosyltransferase family.</text>
</comment>
<sequence>MKLYTKTGDQGQTGLIGGRADKDDVRVEAYGTLDEANNSFIGLAHANLRQHGELFQDLLSELIVIQHELFDCGGDLAAVKPRKEGKLTEASVTVLEERMDVYVEEAAPLTKFILPGGQEGAALLHVARTVVRRAERHIVTLAKQEEIPAAALTYVNRLSDYLFAAARIVNHRLGEADVEYERSADVFRSK</sequence>
<evidence type="ECO:0000256" key="15">
    <source>
        <dbReference type="RuleBase" id="RU366026"/>
    </source>
</evidence>
<dbReference type="InterPro" id="IPR029499">
    <property type="entry name" value="PduO-typ"/>
</dbReference>
<dbReference type="PANTHER" id="PTHR12213">
    <property type="entry name" value="CORRINOID ADENOSYLTRANSFERASE"/>
    <property type="match status" value="1"/>
</dbReference>
<keyword evidence="6 15" id="KW-0169">Cobalamin biosynthesis</keyword>
<evidence type="ECO:0000256" key="4">
    <source>
        <dbReference type="ARBA" id="ARBA00012454"/>
    </source>
</evidence>
<evidence type="ECO:0000256" key="12">
    <source>
        <dbReference type="ARBA" id="ARBA00033354"/>
    </source>
</evidence>
<keyword evidence="9 15" id="KW-0067">ATP-binding</keyword>
<evidence type="ECO:0000256" key="14">
    <source>
        <dbReference type="ARBA" id="ARBA00048692"/>
    </source>
</evidence>
<protein>
    <recommendedName>
        <fullName evidence="5 15">Corrinoid adenosyltransferase</fullName>
        <ecNumber evidence="4 15">2.5.1.17</ecNumber>
    </recommendedName>
    <alternativeName>
        <fullName evidence="10 15">Cob(II)alamin adenosyltransferase</fullName>
    </alternativeName>
    <alternativeName>
        <fullName evidence="12 15">Cob(II)yrinic acid a,c-diamide adenosyltransferase</fullName>
    </alternativeName>
    <alternativeName>
        <fullName evidence="11 15">Cobinamide/cobalamin adenosyltransferase</fullName>
    </alternativeName>
</protein>
<evidence type="ECO:0000313" key="18">
    <source>
        <dbReference type="Proteomes" id="UP000464658"/>
    </source>
</evidence>